<feature type="domain" description="Calcineurin-like phosphoesterase" evidence="4">
    <location>
        <begin position="5"/>
        <end position="149"/>
    </location>
</feature>
<evidence type="ECO:0000256" key="2">
    <source>
        <dbReference type="ARBA" id="ARBA00017767"/>
    </source>
</evidence>
<comment type="similarity">
    <text evidence="1 3">Belongs to the VPS29 family.</text>
</comment>
<protein>
    <recommendedName>
        <fullName evidence="2 3">Vacuolar protein sorting-associated protein 29</fullName>
    </recommendedName>
</protein>
<dbReference type="SUPFAM" id="SSF56300">
    <property type="entry name" value="Metallo-dependent phosphatases"/>
    <property type="match status" value="1"/>
</dbReference>
<dbReference type="EMBL" id="GIBP01008665">
    <property type="protein sequence ID" value="NDV37634.1"/>
    <property type="molecule type" value="Transcribed_RNA"/>
</dbReference>
<sequence length="174" mass="19861">MHVPHRANDIPAEFKKILGNLKYDHVFVTGNLTSKEMYDYLRGLTNELHVVSGEFDEIKKWPESKIVTVFDFKFGLNHGHSVVPWGDKESLYFMAKQYECDVLITGNTFEKTVFENNSKLFLNPGTGTGAYSIYSVETIPSFLVLDVKKSNIKIYSYELKDGDVKVSLANYDKT</sequence>
<dbReference type="AlphaFoldDB" id="A0A6B2LKW1"/>
<dbReference type="PANTHER" id="PTHR11124">
    <property type="entry name" value="VACUOLAR SORTING PROTEIN VPS29"/>
    <property type="match status" value="1"/>
</dbReference>
<reference evidence="5" key="1">
    <citation type="journal article" date="2020" name="J. Eukaryot. Microbiol.">
        <title>De novo Sequencing, Assembly and Annotation of the Transcriptome for the Free-Living Testate Amoeba Arcella intermedia.</title>
        <authorList>
            <person name="Ribeiro G.M."/>
            <person name="Porfirio-Sousa A.L."/>
            <person name="Maurer-Alcala X.X."/>
            <person name="Katz L.A."/>
            <person name="Lahr D.J.G."/>
        </authorList>
    </citation>
    <scope>NUCLEOTIDE SEQUENCE</scope>
</reference>
<dbReference type="InterPro" id="IPR024654">
    <property type="entry name" value="Calcineurin-like_PHP_lpxH"/>
</dbReference>
<dbReference type="NCBIfam" id="TIGR00040">
    <property type="entry name" value="yfcE"/>
    <property type="match status" value="1"/>
</dbReference>
<organism evidence="5">
    <name type="scientific">Arcella intermedia</name>
    <dbReference type="NCBI Taxonomy" id="1963864"/>
    <lineage>
        <taxon>Eukaryota</taxon>
        <taxon>Amoebozoa</taxon>
        <taxon>Tubulinea</taxon>
        <taxon>Elardia</taxon>
        <taxon>Arcellinida</taxon>
        <taxon>Sphaerothecina</taxon>
        <taxon>Arcellidae</taxon>
        <taxon>Arcella</taxon>
    </lineage>
</organism>
<dbReference type="InterPro" id="IPR029052">
    <property type="entry name" value="Metallo-depent_PP-like"/>
</dbReference>
<dbReference type="Pfam" id="PF12850">
    <property type="entry name" value="Metallophos_2"/>
    <property type="match status" value="1"/>
</dbReference>
<accession>A0A6B2LKW1</accession>
<dbReference type="Gene3D" id="3.60.21.10">
    <property type="match status" value="1"/>
</dbReference>
<dbReference type="InterPro" id="IPR000979">
    <property type="entry name" value="Phosphodiesterase_MJ0936/Vps29"/>
</dbReference>
<evidence type="ECO:0000256" key="3">
    <source>
        <dbReference type="RuleBase" id="RU362040"/>
    </source>
</evidence>
<evidence type="ECO:0000256" key="1">
    <source>
        <dbReference type="ARBA" id="ARBA00005945"/>
    </source>
</evidence>
<evidence type="ECO:0000313" key="5">
    <source>
        <dbReference type="EMBL" id="NDV37634.1"/>
    </source>
</evidence>
<proteinExistence type="inferred from homology"/>
<evidence type="ECO:0000259" key="4">
    <source>
        <dbReference type="Pfam" id="PF12850"/>
    </source>
</evidence>
<name>A0A6B2LKW1_9EUKA</name>